<name>A0A345BSD7_9CAUD</name>
<dbReference type="EMBL" id="MH560358">
    <property type="protein sequence ID" value="AXF53358.1"/>
    <property type="molecule type" value="Genomic_DNA"/>
</dbReference>
<dbReference type="KEGG" id="vg:65115007"/>
<dbReference type="Proteomes" id="UP000259557">
    <property type="component" value="Segment"/>
</dbReference>
<evidence type="ECO:0000313" key="2">
    <source>
        <dbReference type="Proteomes" id="UP000259557"/>
    </source>
</evidence>
<protein>
    <submittedName>
        <fullName evidence="1">Uncharacterized protein</fullName>
    </submittedName>
</protein>
<proteinExistence type="predicted"/>
<keyword evidence="2" id="KW-1185">Reference proteome</keyword>
<dbReference type="GeneID" id="65115007"/>
<accession>A0A345BSD7</accession>
<evidence type="ECO:0000313" key="1">
    <source>
        <dbReference type="EMBL" id="AXF53358.1"/>
    </source>
</evidence>
<sequence length="186" mass="21840">MKSLNRKRKAQRHLEHAKSINVDMTLEHIDDDSCYDDSCYDDEPTNKIPVWMVTVRIDNKQIEETHDALALFHEWHPVNIGWEENKAKGQYFLTCSCGVAGCAGYWEPVVIRVKKDTVQWSVRKEHGYSKGVIGTGENVIYLKRKDYEECRKFILNMLRSYPDDNFMFAGEYLPGRLWLKSLEKFK</sequence>
<dbReference type="RefSeq" id="YP_010097344.1">
    <property type="nucleotide sequence ID" value="NC_055757.1"/>
</dbReference>
<organism evidence="1 2">
    <name type="scientific">Escherichia virus KFS-EC</name>
    <dbReference type="NCBI Taxonomy" id="2250214"/>
    <lineage>
        <taxon>Viruses</taxon>
        <taxon>Duplodnaviria</taxon>
        <taxon>Heunggongvirae</taxon>
        <taxon>Uroviricota</taxon>
        <taxon>Caudoviricetes</taxon>
        <taxon>Pantevenvirales</taxon>
        <taxon>Straboviridae</taxon>
        <taxon>Krischvirus</taxon>
        <taxon>Krischvirus kfsec</taxon>
    </lineage>
</organism>
<reference evidence="1 2" key="1">
    <citation type="submission" date="2018-07" db="EMBL/GenBank/DDBJ databases">
        <title>Characterization of a Novel Bacteriophage Infecting Escherichia coli O157:H7 for a Biocontrol Agent.</title>
        <authorList>
            <person name="Lee C."/>
            <person name="Choi I.Y."/>
            <person name="Park D.H."/>
            <person name="Park M.-K."/>
        </authorList>
    </citation>
    <scope>NUCLEOTIDE SEQUENCE [LARGE SCALE GENOMIC DNA]</scope>
</reference>